<dbReference type="Proteomes" id="UP001054821">
    <property type="component" value="Chromosome 8"/>
</dbReference>
<dbReference type="PANTHER" id="PTHR31170">
    <property type="entry name" value="BNAC04G53230D PROTEIN"/>
    <property type="match status" value="1"/>
</dbReference>
<accession>A0AAD4YIF7</accession>
<proteinExistence type="predicted"/>
<feature type="transmembrane region" description="Helical" evidence="1">
    <location>
        <begin position="403"/>
        <end position="427"/>
    </location>
</feature>
<comment type="caution">
    <text evidence="2">The sequence shown here is derived from an EMBL/GenBank/DDBJ whole genome shotgun (WGS) entry which is preliminary data.</text>
</comment>
<dbReference type="EMBL" id="JAJFAZ020000008">
    <property type="protein sequence ID" value="KAI5311857.1"/>
    <property type="molecule type" value="Genomic_DNA"/>
</dbReference>
<organism evidence="2 3">
    <name type="scientific">Prunus dulcis</name>
    <name type="common">Almond</name>
    <name type="synonym">Amygdalus dulcis</name>
    <dbReference type="NCBI Taxonomy" id="3755"/>
    <lineage>
        <taxon>Eukaryota</taxon>
        <taxon>Viridiplantae</taxon>
        <taxon>Streptophyta</taxon>
        <taxon>Embryophyta</taxon>
        <taxon>Tracheophyta</taxon>
        <taxon>Spermatophyta</taxon>
        <taxon>Magnoliopsida</taxon>
        <taxon>eudicotyledons</taxon>
        <taxon>Gunneridae</taxon>
        <taxon>Pentapetalae</taxon>
        <taxon>rosids</taxon>
        <taxon>fabids</taxon>
        <taxon>Rosales</taxon>
        <taxon>Rosaceae</taxon>
        <taxon>Amygdaloideae</taxon>
        <taxon>Amygdaleae</taxon>
        <taxon>Prunus</taxon>
    </lineage>
</organism>
<dbReference type="PANTHER" id="PTHR31170:SF25">
    <property type="entry name" value="BNAA09G04570D PROTEIN"/>
    <property type="match status" value="1"/>
</dbReference>
<dbReference type="AlphaFoldDB" id="A0AAD4YIF7"/>
<sequence>MTMQCLIAGCGDTDMEELTNNLNKLPPLSSECCIYKVPRRLRDVNNKAYTPQVVSIGPLHHDRKSLKAMEEHKMRYMKDFLERTKVRLEDLFKNMMEQQAQIRASYAVAVKFDERELVKIIMIDATFTFEVMLRVSLPSLQNENDRIFGKPRMLRDIIYDMLLLENQVPFFILEYLYFLAHSKNIIPLERGLSIISLTHKLFRNRVYKRPFHEISHKFSQPTTKIHHFVDFLLQCHRPLPSDLPTKKKLKTLNIPNATELHQAGVKFEKVKNTKLFDIQFENGILKIPRLRIRGSTEIFFRNLIAYEQCEHCDHYINDYVFFMDRLVDSAKDVELLAKSRVLESKLPDSKATADFINNLDLGPILFSRKSYFTDLCDKLNDHYGDPCHEWKASLKQDYFKSPWASLSIIVAAILVVLTFIQTVCSVMEL</sequence>
<name>A0AAD4YIF7_PRUDU</name>
<dbReference type="Pfam" id="PF03140">
    <property type="entry name" value="DUF247"/>
    <property type="match status" value="1"/>
</dbReference>
<evidence type="ECO:0000313" key="2">
    <source>
        <dbReference type="EMBL" id="KAI5311857.1"/>
    </source>
</evidence>
<reference evidence="2 3" key="1">
    <citation type="journal article" date="2022" name="G3 (Bethesda)">
        <title>Whole-genome sequence and methylome profiling of the almond [Prunus dulcis (Mill.) D.A. Webb] cultivar 'Nonpareil'.</title>
        <authorList>
            <person name="D'Amico-Willman K.M."/>
            <person name="Ouma W.Z."/>
            <person name="Meulia T."/>
            <person name="Sideli G.M."/>
            <person name="Gradziel T.M."/>
            <person name="Fresnedo-Ramirez J."/>
        </authorList>
    </citation>
    <scope>NUCLEOTIDE SEQUENCE [LARGE SCALE GENOMIC DNA]</scope>
    <source>
        <strain evidence="2">Clone GOH B32 T37-40</strain>
    </source>
</reference>
<keyword evidence="1" id="KW-0472">Membrane</keyword>
<keyword evidence="1" id="KW-1133">Transmembrane helix</keyword>
<dbReference type="InterPro" id="IPR004158">
    <property type="entry name" value="DUF247_pln"/>
</dbReference>
<protein>
    <submittedName>
        <fullName evidence="2">Uncharacterized protein</fullName>
    </submittedName>
</protein>
<evidence type="ECO:0000256" key="1">
    <source>
        <dbReference type="SAM" id="Phobius"/>
    </source>
</evidence>
<evidence type="ECO:0000313" key="3">
    <source>
        <dbReference type="Proteomes" id="UP001054821"/>
    </source>
</evidence>
<keyword evidence="1" id="KW-0812">Transmembrane</keyword>
<keyword evidence="3" id="KW-1185">Reference proteome</keyword>
<gene>
    <name evidence="2" type="ORF">L3X38_041030</name>
</gene>